<evidence type="ECO:0000313" key="2">
    <source>
        <dbReference type="EMBL" id="NKY49362.1"/>
    </source>
</evidence>
<dbReference type="InterPro" id="IPR050789">
    <property type="entry name" value="Diverse_Enzym_Activities"/>
</dbReference>
<comment type="caution">
    <text evidence="2">The sequence shown here is derived from an EMBL/GenBank/DDBJ whole genome shotgun (WGS) entry which is preliminary data.</text>
</comment>
<evidence type="ECO:0000259" key="1">
    <source>
        <dbReference type="Pfam" id="PF00144"/>
    </source>
</evidence>
<dbReference type="EMBL" id="JAAXOP010000002">
    <property type="protein sequence ID" value="NKY49362.1"/>
    <property type="molecule type" value="Genomic_DNA"/>
</dbReference>
<dbReference type="Gene3D" id="3.40.710.10">
    <property type="entry name" value="DD-peptidase/beta-lactamase superfamily"/>
    <property type="match status" value="1"/>
</dbReference>
<dbReference type="SUPFAM" id="SSF56601">
    <property type="entry name" value="beta-lactamase/transpeptidase-like"/>
    <property type="match status" value="1"/>
</dbReference>
<gene>
    <name evidence="2" type="ORF">HGA08_03935</name>
</gene>
<dbReference type="PANTHER" id="PTHR43283">
    <property type="entry name" value="BETA-LACTAMASE-RELATED"/>
    <property type="match status" value="1"/>
</dbReference>
<dbReference type="InterPro" id="IPR012338">
    <property type="entry name" value="Beta-lactam/transpept-like"/>
</dbReference>
<reference evidence="2 3" key="1">
    <citation type="submission" date="2020-04" db="EMBL/GenBank/DDBJ databases">
        <title>MicrobeNet Type strains.</title>
        <authorList>
            <person name="Nicholson A.C."/>
        </authorList>
    </citation>
    <scope>NUCLEOTIDE SEQUENCE [LARGE SCALE GENOMIC DNA]</scope>
    <source>
        <strain evidence="2 3">JCM 12354</strain>
    </source>
</reference>
<protein>
    <submittedName>
        <fullName evidence="2">Beta-lactamase family protein</fullName>
    </submittedName>
</protein>
<dbReference type="Proteomes" id="UP000565711">
    <property type="component" value="Unassembled WGS sequence"/>
</dbReference>
<name>A0A846XTJ6_9NOCA</name>
<feature type="domain" description="Beta-lactamase-related" evidence="1">
    <location>
        <begin position="77"/>
        <end position="413"/>
    </location>
</feature>
<dbReference type="AlphaFoldDB" id="A0A846XTJ6"/>
<proteinExistence type="predicted"/>
<accession>A0A846XTJ6</accession>
<keyword evidence="3" id="KW-1185">Reference proteome</keyword>
<dbReference type="InterPro" id="IPR001466">
    <property type="entry name" value="Beta-lactam-related"/>
</dbReference>
<evidence type="ECO:0000313" key="3">
    <source>
        <dbReference type="Proteomes" id="UP000565711"/>
    </source>
</evidence>
<sequence>MRPHVCCRGPYYPGSAVRIRRVSPHYAGGVDLVCVPADPDAVTAVGPEDDPTTVGLTRGDVEQIWASVLDWYRLGTTPAIQICLRRHGALVLNRAIGHTRGNAPAEAPDAVVEPITVDSPFCGFSTAKGVTATVISMLIEQGVFAAADRVCDYIPEFAAHGKGRITIADVLTHSAGVPFMPAGYRGFDAVVDEEVARRALIELRPSWAPGRFRVYHALTSGLILRSLVQRATGLRVRDHLAARILDPLGFRWTTLGVAPEDVDLVVPSVRTGPRPSRAWSMVAGKALGGGMSSMPESATRSFLTAELPSGNLVTTASELSRFYEILTRGGELDGVRVLSPETVRWAIGPAPRIPGIAGRVSRAGFELGARRSKFGADTGHHFGRSGLTTQYGWADPDRGLAGAILTSGKATTDTDRPTQLCALISALMPRTGAAWI</sequence>
<dbReference type="PANTHER" id="PTHR43283:SF3">
    <property type="entry name" value="BETA-LACTAMASE FAMILY PROTEIN (AFU_ORTHOLOGUE AFUA_5G07500)"/>
    <property type="match status" value="1"/>
</dbReference>
<organism evidence="2 3">
    <name type="scientific">Nocardia vermiculata</name>
    <dbReference type="NCBI Taxonomy" id="257274"/>
    <lineage>
        <taxon>Bacteria</taxon>
        <taxon>Bacillati</taxon>
        <taxon>Actinomycetota</taxon>
        <taxon>Actinomycetes</taxon>
        <taxon>Mycobacteriales</taxon>
        <taxon>Nocardiaceae</taxon>
        <taxon>Nocardia</taxon>
    </lineage>
</organism>
<dbReference type="Pfam" id="PF00144">
    <property type="entry name" value="Beta-lactamase"/>
    <property type="match status" value="1"/>
</dbReference>